<feature type="compositionally biased region" description="Acidic residues" evidence="2">
    <location>
        <begin position="538"/>
        <end position="547"/>
    </location>
</feature>
<feature type="compositionally biased region" description="Basic and acidic residues" evidence="2">
    <location>
        <begin position="207"/>
        <end position="221"/>
    </location>
</feature>
<feature type="region of interest" description="Disordered" evidence="2">
    <location>
        <begin position="316"/>
        <end position="362"/>
    </location>
</feature>
<feature type="coiled-coil region" evidence="1">
    <location>
        <begin position="2"/>
        <end position="29"/>
    </location>
</feature>
<feature type="region of interest" description="Disordered" evidence="2">
    <location>
        <begin position="432"/>
        <end position="550"/>
    </location>
</feature>
<proteinExistence type="predicted"/>
<dbReference type="PANTHER" id="PTHR15111:SF0">
    <property type="entry name" value="UNCONVENTIONAL PREFOLDIN RPB5 INTERACTOR 1"/>
    <property type="match status" value="1"/>
</dbReference>
<feature type="domain" description="DUF3835" evidence="3">
    <location>
        <begin position="527"/>
        <end position="606"/>
    </location>
</feature>
<dbReference type="Proteomes" id="UP001172684">
    <property type="component" value="Unassembled WGS sequence"/>
</dbReference>
<dbReference type="Gene3D" id="1.10.287.370">
    <property type="match status" value="1"/>
</dbReference>
<feature type="region of interest" description="Disordered" evidence="2">
    <location>
        <begin position="572"/>
        <end position="594"/>
    </location>
</feature>
<feature type="compositionally biased region" description="Low complexity" evidence="2">
    <location>
        <begin position="186"/>
        <end position="200"/>
    </location>
</feature>
<evidence type="ECO:0000256" key="1">
    <source>
        <dbReference type="SAM" id="Coils"/>
    </source>
</evidence>
<dbReference type="Pfam" id="PF13758">
    <property type="entry name" value="Prefoldin_3"/>
    <property type="match status" value="1"/>
</dbReference>
<name>A0ABQ9NY57_9PEZI</name>
<comment type="caution">
    <text evidence="4">The sequence shown here is derived from an EMBL/GenBank/DDBJ whole genome shotgun (WGS) entry which is preliminary data.</text>
</comment>
<sequence>MNQTTRDSLADLERRRLQLEESVAKLRLALRQWQTWDAEYEGLKEEILGFAGEPTPQDLIDIGTNFGGDLVNENEIKQLVGIDKGIQRSRIQVVDLITRRVDYVQQNVKTVQKQLNAAEEKLGQVLVVSQPEMTDESGLPLAEIREELDEEGNIISSTISDPTESQTRVIQALRNAGVTDPEESTDTSATSTLTQQQASPKITRSQDSADHPEEARSETKGLPKPTKKSVAFAESITEAAPSSSKPPGSQQDKKKSQINDDLASGRFKPGSKVIELNDNDEVIGSTIVIPDDDSPEDAALRREMLEYGLSEVGSVVAELDLDETDSQYTYSDEEDDDVELESDAEEEDQYGRSTRREVSDDYRQQMMELEKKLNARMMENVGPKPEQNSLNDYADDARRLVVRKANAEAEVDVPAKSVKPAEKGVRFAEDLDISPAPAPVPNSADMAAAEALPRKPVISDAVLERTTAVQPATSEEPRPQKTSRFKSARGASAATSSQPVRTVPVHLTAAAPTPRTAPEGPAGRTLSSAVVERSAAESEAEPPDPDGLDPALLQQEVATEYHKMRNRMIQRQGGFMPSEEEAEQEPLMEERDGKVKKVSRFKAARLGASSS</sequence>
<evidence type="ECO:0000259" key="3">
    <source>
        <dbReference type="Pfam" id="PF12927"/>
    </source>
</evidence>
<feature type="region of interest" description="Disordered" evidence="2">
    <location>
        <begin position="175"/>
        <end position="275"/>
    </location>
</feature>
<feature type="compositionally biased region" description="Low complexity" evidence="2">
    <location>
        <begin position="508"/>
        <end position="533"/>
    </location>
</feature>
<keyword evidence="1" id="KW-0175">Coiled coil</keyword>
<evidence type="ECO:0000256" key="2">
    <source>
        <dbReference type="SAM" id="MobiDB-lite"/>
    </source>
</evidence>
<gene>
    <name evidence="4" type="ORF">H2201_002496</name>
</gene>
<accession>A0ABQ9NY57</accession>
<protein>
    <recommendedName>
        <fullName evidence="3">DUF3835 domain-containing protein</fullName>
    </recommendedName>
</protein>
<organism evidence="4 5">
    <name type="scientific">Coniosporium apollinis</name>
    <dbReference type="NCBI Taxonomy" id="61459"/>
    <lineage>
        <taxon>Eukaryota</taxon>
        <taxon>Fungi</taxon>
        <taxon>Dikarya</taxon>
        <taxon>Ascomycota</taxon>
        <taxon>Pezizomycotina</taxon>
        <taxon>Dothideomycetes</taxon>
        <taxon>Dothideomycetes incertae sedis</taxon>
        <taxon>Coniosporium</taxon>
    </lineage>
</organism>
<feature type="domain" description="DUF3835" evidence="3">
    <location>
        <begin position="467"/>
        <end position="489"/>
    </location>
</feature>
<feature type="compositionally biased region" description="Polar residues" evidence="2">
    <location>
        <begin position="240"/>
        <end position="250"/>
    </location>
</feature>
<dbReference type="SUPFAM" id="SSF46579">
    <property type="entry name" value="Prefoldin"/>
    <property type="match status" value="1"/>
</dbReference>
<dbReference type="InterPro" id="IPR052255">
    <property type="entry name" value="RNA_pol_II_subunit5-mediator"/>
</dbReference>
<reference evidence="4" key="1">
    <citation type="submission" date="2022-10" db="EMBL/GenBank/DDBJ databases">
        <title>Culturing micro-colonial fungi from biological soil crusts in the Mojave desert and describing Neophaeococcomyces mojavensis, and introducing the new genera and species Taxawa tesnikishii.</title>
        <authorList>
            <person name="Kurbessoian T."/>
            <person name="Stajich J.E."/>
        </authorList>
    </citation>
    <scope>NUCLEOTIDE SEQUENCE</scope>
    <source>
        <strain evidence="4">TK_1</strain>
    </source>
</reference>
<feature type="compositionally biased region" description="Acidic residues" evidence="2">
    <location>
        <begin position="319"/>
        <end position="348"/>
    </location>
</feature>
<keyword evidence="5" id="KW-1185">Reference proteome</keyword>
<evidence type="ECO:0000313" key="5">
    <source>
        <dbReference type="Proteomes" id="UP001172684"/>
    </source>
</evidence>
<dbReference type="EMBL" id="JAPDRL010000013">
    <property type="protein sequence ID" value="KAJ9667295.1"/>
    <property type="molecule type" value="Genomic_DNA"/>
</dbReference>
<feature type="compositionally biased region" description="Acidic residues" evidence="2">
    <location>
        <begin position="578"/>
        <end position="587"/>
    </location>
</feature>
<dbReference type="PANTHER" id="PTHR15111">
    <property type="entry name" value="RNA POLYMERASE II SUBUNIT 5-MEDIATING PROTEIN NNX3"/>
    <property type="match status" value="1"/>
</dbReference>
<dbReference type="InterPro" id="IPR039553">
    <property type="entry name" value="Prefoldin-like"/>
</dbReference>
<dbReference type="InterPro" id="IPR024325">
    <property type="entry name" value="DUF3835"/>
</dbReference>
<dbReference type="InterPro" id="IPR009053">
    <property type="entry name" value="Prefoldin"/>
</dbReference>
<evidence type="ECO:0000313" key="4">
    <source>
        <dbReference type="EMBL" id="KAJ9667295.1"/>
    </source>
</evidence>
<dbReference type="Pfam" id="PF12927">
    <property type="entry name" value="DUF3835"/>
    <property type="match status" value="2"/>
</dbReference>